<dbReference type="GO" id="GO:0000166">
    <property type="term" value="F:nucleotide binding"/>
    <property type="evidence" value="ECO:0007669"/>
    <property type="project" value="UniProtKB-KW"/>
</dbReference>
<evidence type="ECO:0000256" key="3">
    <source>
        <dbReference type="ARBA" id="ARBA00023186"/>
    </source>
</evidence>
<gene>
    <name evidence="8" type="ORF">ENR64_25515</name>
</gene>
<accession>A0A7C3PH57</accession>
<dbReference type="CDD" id="cd03112">
    <property type="entry name" value="CobW-like"/>
    <property type="match status" value="1"/>
</dbReference>
<dbReference type="InterPro" id="IPR051316">
    <property type="entry name" value="Zinc-reg_GTPase_activator"/>
</dbReference>
<dbReference type="SUPFAM" id="SSF90002">
    <property type="entry name" value="Hypothetical protein YjiA, C-terminal domain"/>
    <property type="match status" value="1"/>
</dbReference>
<comment type="similarity">
    <text evidence="4">Belongs to the SIMIBI class G3E GTPase family. ZNG1 subfamily.</text>
</comment>
<evidence type="ECO:0000256" key="6">
    <source>
        <dbReference type="SAM" id="MobiDB-lite"/>
    </source>
</evidence>
<proteinExistence type="inferred from homology"/>
<comment type="catalytic activity">
    <reaction evidence="5">
        <text>GTP + H2O = GDP + phosphate + H(+)</text>
        <dbReference type="Rhea" id="RHEA:19669"/>
        <dbReference type="ChEBI" id="CHEBI:15377"/>
        <dbReference type="ChEBI" id="CHEBI:15378"/>
        <dbReference type="ChEBI" id="CHEBI:37565"/>
        <dbReference type="ChEBI" id="CHEBI:43474"/>
        <dbReference type="ChEBI" id="CHEBI:58189"/>
    </reaction>
    <physiologicalReaction direction="left-to-right" evidence="5">
        <dbReference type="Rhea" id="RHEA:19670"/>
    </physiologicalReaction>
</comment>
<comment type="caution">
    <text evidence="8">The sequence shown here is derived from an EMBL/GenBank/DDBJ whole genome shotgun (WGS) entry which is preliminary data.</text>
</comment>
<dbReference type="Gene3D" id="3.40.50.300">
    <property type="entry name" value="P-loop containing nucleotide triphosphate hydrolases"/>
    <property type="match status" value="1"/>
</dbReference>
<evidence type="ECO:0000256" key="2">
    <source>
        <dbReference type="ARBA" id="ARBA00022801"/>
    </source>
</evidence>
<dbReference type="PANTHER" id="PTHR13748">
    <property type="entry name" value="COBW-RELATED"/>
    <property type="match status" value="1"/>
</dbReference>
<keyword evidence="2" id="KW-0378">Hydrolase</keyword>
<evidence type="ECO:0000259" key="7">
    <source>
        <dbReference type="SMART" id="SM00833"/>
    </source>
</evidence>
<dbReference type="EMBL" id="DSRU01000363">
    <property type="protein sequence ID" value="HFN01053.1"/>
    <property type="molecule type" value="Genomic_DNA"/>
</dbReference>
<feature type="domain" description="CobW C-terminal" evidence="7">
    <location>
        <begin position="270"/>
        <end position="358"/>
    </location>
</feature>
<name>A0A7C3PH57_9CYAN</name>
<evidence type="ECO:0000313" key="8">
    <source>
        <dbReference type="EMBL" id="HFN01053.1"/>
    </source>
</evidence>
<dbReference type="SUPFAM" id="SSF52540">
    <property type="entry name" value="P-loop containing nucleoside triphosphate hydrolases"/>
    <property type="match status" value="1"/>
</dbReference>
<dbReference type="InterPro" id="IPR011629">
    <property type="entry name" value="CobW-like_C"/>
</dbReference>
<dbReference type="SMART" id="SM00833">
    <property type="entry name" value="CobW_C"/>
    <property type="match status" value="1"/>
</dbReference>
<protein>
    <submittedName>
        <fullName evidence="8">GTP-binding protein</fullName>
    </submittedName>
</protein>
<dbReference type="InterPro" id="IPR027417">
    <property type="entry name" value="P-loop_NTPase"/>
</dbReference>
<feature type="region of interest" description="Disordered" evidence="6">
    <location>
        <begin position="231"/>
        <end position="263"/>
    </location>
</feature>
<dbReference type="AlphaFoldDB" id="A0A7C3PH57"/>
<evidence type="ECO:0000256" key="1">
    <source>
        <dbReference type="ARBA" id="ARBA00022741"/>
    </source>
</evidence>
<keyword evidence="3" id="KW-0143">Chaperone</keyword>
<dbReference type="InterPro" id="IPR003495">
    <property type="entry name" value="CobW/HypB/UreG_nucleotide-bd"/>
</dbReference>
<dbReference type="InterPro" id="IPR036627">
    <property type="entry name" value="CobW-likC_sf"/>
</dbReference>
<evidence type="ECO:0000256" key="5">
    <source>
        <dbReference type="ARBA" id="ARBA00049117"/>
    </source>
</evidence>
<dbReference type="Pfam" id="PF02492">
    <property type="entry name" value="cobW"/>
    <property type="match status" value="1"/>
</dbReference>
<organism evidence="8">
    <name type="scientific">Oscillatoriales cyanobacterium SpSt-418</name>
    <dbReference type="NCBI Taxonomy" id="2282169"/>
    <lineage>
        <taxon>Bacteria</taxon>
        <taxon>Bacillati</taxon>
        <taxon>Cyanobacteriota</taxon>
        <taxon>Cyanophyceae</taxon>
        <taxon>Oscillatoriophycideae</taxon>
        <taxon>Oscillatoriales</taxon>
    </lineage>
</organism>
<evidence type="ECO:0000256" key="4">
    <source>
        <dbReference type="ARBA" id="ARBA00034320"/>
    </source>
</evidence>
<dbReference type="GO" id="GO:0016787">
    <property type="term" value="F:hydrolase activity"/>
    <property type="evidence" value="ECO:0007669"/>
    <property type="project" value="UniProtKB-KW"/>
</dbReference>
<keyword evidence="1" id="KW-0547">Nucleotide-binding</keyword>
<reference evidence="8" key="1">
    <citation type="journal article" date="2020" name="mSystems">
        <title>Genome- and Community-Level Interaction Insights into Carbon Utilization and Element Cycling Functions of Hydrothermarchaeota in Hydrothermal Sediment.</title>
        <authorList>
            <person name="Zhou Z."/>
            <person name="Liu Y."/>
            <person name="Xu W."/>
            <person name="Pan J."/>
            <person name="Luo Z.H."/>
            <person name="Li M."/>
        </authorList>
    </citation>
    <scope>NUCLEOTIDE SEQUENCE [LARGE SCALE GENOMIC DNA]</scope>
    <source>
        <strain evidence="8">SpSt-418</strain>
    </source>
</reference>
<dbReference type="PANTHER" id="PTHR13748:SF59">
    <property type="entry name" value="COBW C-TERMINAL DOMAIN-CONTAINING PROTEIN"/>
    <property type="match status" value="1"/>
</dbReference>
<dbReference type="Pfam" id="PF07683">
    <property type="entry name" value="CobW_C"/>
    <property type="match status" value="1"/>
</dbReference>
<sequence>MTSIIHEISTTAFDMPKRGMPVTIITGFLGSGKTTLLNQILSNRQDLKVAVLVNEFGDINIDSQLLVALDEDMVELSNGCICCMINDGLVDAVYRVLERDDRIDYMVIETTGVADPLPIILTFLGTELRDLTRLDSVITVVDAETFTPDHFDSEAALKQIAYGDVTILNKTDLASAEKVQELEAYISTIKVGARILHSQYGEVPLPLILDVYYNSPDTYADLVRDEIAQTEPDRHDHDHTHAHHPHEHDHHHHPHEHHHHHSAHLDNDGFVSVAFESDRPFDVKKFETVLHNQLPQEVFRAKGILWFSESDLRNVFQLSGPRFDLQGEAWRTSPKTQMVLIGRNLNADELQQQLAACLA</sequence>
<dbReference type="Gene3D" id="3.30.1220.10">
    <property type="entry name" value="CobW-like, C-terminal domain"/>
    <property type="match status" value="1"/>
</dbReference>
<feature type="compositionally biased region" description="Basic residues" evidence="6">
    <location>
        <begin position="240"/>
        <end position="262"/>
    </location>
</feature>